<name>A0AAP2DLI9_9BACT</name>
<comment type="caution">
    <text evidence="3">The sequence shown here is derived from an EMBL/GenBank/DDBJ whole genome shotgun (WGS) entry which is preliminary data.</text>
</comment>
<dbReference type="EMBL" id="JAHESF010000003">
    <property type="protein sequence ID" value="MBT1696149.1"/>
    <property type="molecule type" value="Genomic_DNA"/>
</dbReference>
<organism evidence="3 4">
    <name type="scientific">Chryseosolibacter histidini</name>
    <dbReference type="NCBI Taxonomy" id="2782349"/>
    <lineage>
        <taxon>Bacteria</taxon>
        <taxon>Pseudomonadati</taxon>
        <taxon>Bacteroidota</taxon>
        <taxon>Cytophagia</taxon>
        <taxon>Cytophagales</taxon>
        <taxon>Chryseotaleaceae</taxon>
        <taxon>Chryseosolibacter</taxon>
    </lineage>
</organism>
<reference evidence="3 4" key="1">
    <citation type="submission" date="2021-05" db="EMBL/GenBank/DDBJ databases">
        <title>A Polyphasic approach of four new species of the genus Ohtaekwangia: Ohtaekwangia histidinii sp. nov., Ohtaekwangia cretensis sp. nov., Ohtaekwangia indiensis sp. nov., Ohtaekwangia reichenbachii sp. nov. from diverse environment.</title>
        <authorList>
            <person name="Octaviana S."/>
        </authorList>
    </citation>
    <scope>NUCLEOTIDE SEQUENCE [LARGE SCALE GENOMIC DNA]</scope>
    <source>
        <strain evidence="3 4">PWU4</strain>
    </source>
</reference>
<evidence type="ECO:0000313" key="3">
    <source>
        <dbReference type="EMBL" id="MBT1696149.1"/>
    </source>
</evidence>
<keyword evidence="1" id="KW-0175">Coiled coil</keyword>
<dbReference type="Proteomes" id="UP001319200">
    <property type="component" value="Unassembled WGS sequence"/>
</dbReference>
<accession>A0AAP2DLI9</accession>
<feature type="transmembrane region" description="Helical" evidence="2">
    <location>
        <begin position="88"/>
        <end position="109"/>
    </location>
</feature>
<evidence type="ECO:0000313" key="4">
    <source>
        <dbReference type="Proteomes" id="UP001319200"/>
    </source>
</evidence>
<proteinExistence type="predicted"/>
<protein>
    <submittedName>
        <fullName evidence="3">HEAT repeat domain-containing protein</fullName>
    </submittedName>
</protein>
<dbReference type="InterPro" id="IPR016024">
    <property type="entry name" value="ARM-type_fold"/>
</dbReference>
<dbReference type="InterPro" id="IPR011989">
    <property type="entry name" value="ARM-like"/>
</dbReference>
<evidence type="ECO:0000256" key="2">
    <source>
        <dbReference type="SAM" id="Phobius"/>
    </source>
</evidence>
<keyword evidence="4" id="KW-1185">Reference proteome</keyword>
<feature type="coiled-coil region" evidence="1">
    <location>
        <begin position="109"/>
        <end position="144"/>
    </location>
</feature>
<keyword evidence="2" id="KW-1133">Transmembrane helix</keyword>
<dbReference type="AlphaFoldDB" id="A0AAP2DLI9"/>
<keyword evidence="2" id="KW-0472">Membrane</keyword>
<keyword evidence="2" id="KW-0812">Transmembrane</keyword>
<dbReference type="Pfam" id="PF13646">
    <property type="entry name" value="HEAT_2"/>
    <property type="match status" value="1"/>
</dbReference>
<evidence type="ECO:0000256" key="1">
    <source>
        <dbReference type="SAM" id="Coils"/>
    </source>
</evidence>
<dbReference type="Gene3D" id="1.25.10.10">
    <property type="entry name" value="Leucine-rich Repeat Variant"/>
    <property type="match status" value="1"/>
</dbReference>
<dbReference type="SUPFAM" id="SSF48371">
    <property type="entry name" value="ARM repeat"/>
    <property type="match status" value="1"/>
</dbReference>
<gene>
    <name evidence="3" type="ORF">KK083_04640</name>
</gene>
<dbReference type="RefSeq" id="WP_254161176.1">
    <property type="nucleotide sequence ID" value="NZ_JAHESF010000003.1"/>
</dbReference>
<sequence length="261" mass="29527">MEKQKLESMLIDYIDNRLNTVDKRVVEQELVNNAESYKLYEELKEVMHLMDRSARIEPSAKLRAGFDDLLKEEMTSARQTKTVFFQPALYRVAAAVALLILGGGIGFWISHQREERQLAERERLEALEKQMQITQQMMAMLQNGQSASQRIQGVNVAVSMGKADDEIVNALVKTMNEDPNSNVRLAALDALSKFSDDAAVRKALVTSLQKQKDPVVQISLIQLLVKMKEKSVVNDLRKIVDDEKTMQAVKDEAYSGILRLS</sequence>